<dbReference type="Pfam" id="PF07963">
    <property type="entry name" value="N_methyl"/>
    <property type="match status" value="1"/>
</dbReference>
<name>A0ABY7AKN0_9ALTE</name>
<protein>
    <submittedName>
        <fullName evidence="2">Type II secretion system GspH family protein</fullName>
    </submittedName>
</protein>
<reference evidence="2" key="1">
    <citation type="submission" date="2022-10" db="EMBL/GenBank/DDBJ databases">
        <title>Catenovulum adriacola sp. nov. isolated in the Harbour of Susak.</title>
        <authorList>
            <person name="Schoch T."/>
            <person name="Reich S.J."/>
            <person name="Stoeferle S."/>
            <person name="Flaiz M."/>
            <person name="Kazda M."/>
            <person name="Riedel C.U."/>
            <person name="Duerre P."/>
        </authorList>
    </citation>
    <scope>NUCLEOTIDE SEQUENCE</scope>
    <source>
        <strain evidence="2">TS8</strain>
    </source>
</reference>
<dbReference type="NCBIfam" id="TIGR02532">
    <property type="entry name" value="IV_pilin_GFxxxE"/>
    <property type="match status" value="1"/>
</dbReference>
<dbReference type="RefSeq" id="WP_268074363.1">
    <property type="nucleotide sequence ID" value="NZ_CP109965.1"/>
</dbReference>
<keyword evidence="1" id="KW-1133">Transmembrane helix</keyword>
<dbReference type="Proteomes" id="UP001163726">
    <property type="component" value="Chromosome"/>
</dbReference>
<accession>A0ABY7AKN0</accession>
<organism evidence="2 3">
    <name type="scientific">Catenovulum adriaticum</name>
    <dbReference type="NCBI Taxonomy" id="2984846"/>
    <lineage>
        <taxon>Bacteria</taxon>
        <taxon>Pseudomonadati</taxon>
        <taxon>Pseudomonadota</taxon>
        <taxon>Gammaproteobacteria</taxon>
        <taxon>Alteromonadales</taxon>
        <taxon>Alteromonadaceae</taxon>
        <taxon>Catenovulum</taxon>
    </lineage>
</organism>
<gene>
    <name evidence="2" type="ORF">OLW01_13105</name>
</gene>
<feature type="transmembrane region" description="Helical" evidence="1">
    <location>
        <begin position="7"/>
        <end position="28"/>
    </location>
</feature>
<evidence type="ECO:0000256" key="1">
    <source>
        <dbReference type="SAM" id="Phobius"/>
    </source>
</evidence>
<dbReference type="SUPFAM" id="SSF54523">
    <property type="entry name" value="Pili subunits"/>
    <property type="match status" value="1"/>
</dbReference>
<dbReference type="Gene3D" id="3.30.700.10">
    <property type="entry name" value="Glycoprotein, Type 4 Pilin"/>
    <property type="match status" value="1"/>
</dbReference>
<dbReference type="InterPro" id="IPR012902">
    <property type="entry name" value="N_methyl_site"/>
</dbReference>
<dbReference type="InterPro" id="IPR045584">
    <property type="entry name" value="Pilin-like"/>
</dbReference>
<keyword evidence="3" id="KW-1185">Reference proteome</keyword>
<keyword evidence="1" id="KW-0812">Transmembrane</keyword>
<evidence type="ECO:0000313" key="3">
    <source>
        <dbReference type="Proteomes" id="UP001163726"/>
    </source>
</evidence>
<dbReference type="EMBL" id="CP109965">
    <property type="protein sequence ID" value="WAJ70064.1"/>
    <property type="molecule type" value="Genomic_DNA"/>
</dbReference>
<evidence type="ECO:0000313" key="2">
    <source>
        <dbReference type="EMBL" id="WAJ70064.1"/>
    </source>
</evidence>
<keyword evidence="1" id="KW-0472">Membrane</keyword>
<sequence>MRLDRCGFTLIELVVVIVLIGILSAIALPKLSLIDRSSNLTEARDRLLSVLRHNQLQSMQNSQTDGCYKILINATRFGQQTQNCDSQILPNTFTPDYLGLSQAEATQAKLKFKANGAPINQYFQITFNSLGVPESNCLSGCSITLTLNSQSQTIYIEPQGYIHL</sequence>
<proteinExistence type="predicted"/>